<dbReference type="Pfam" id="PF00282">
    <property type="entry name" value="Pyridoxal_deC"/>
    <property type="match status" value="1"/>
</dbReference>
<dbReference type="EMBL" id="SOSA01000133">
    <property type="protein sequence ID" value="THC95999.1"/>
    <property type="molecule type" value="Genomic_DNA"/>
</dbReference>
<dbReference type="Proteomes" id="UP000308092">
    <property type="component" value="Unassembled WGS sequence"/>
</dbReference>
<dbReference type="InterPro" id="IPR015422">
    <property type="entry name" value="PyrdxlP-dep_Trfase_small"/>
</dbReference>
<comment type="cofactor">
    <cofactor evidence="1 5 6">
        <name>pyridoxal 5'-phosphate</name>
        <dbReference type="ChEBI" id="CHEBI:597326"/>
    </cofactor>
</comment>
<dbReference type="InterPro" id="IPR015421">
    <property type="entry name" value="PyrdxlP-dep_Trfase_major"/>
</dbReference>
<dbReference type="AlphaFoldDB" id="A0A4S3JK86"/>
<evidence type="ECO:0000256" key="3">
    <source>
        <dbReference type="ARBA" id="ARBA00022898"/>
    </source>
</evidence>
<dbReference type="GO" id="GO:0030170">
    <property type="term" value="F:pyridoxal phosphate binding"/>
    <property type="evidence" value="ECO:0007669"/>
    <property type="project" value="InterPro"/>
</dbReference>
<evidence type="ECO:0000256" key="2">
    <source>
        <dbReference type="ARBA" id="ARBA00009533"/>
    </source>
</evidence>
<dbReference type="RefSeq" id="XP_033423592.1">
    <property type="nucleotide sequence ID" value="XM_033573040.1"/>
</dbReference>
<protein>
    <recommendedName>
        <fullName evidence="11">Tyrosine decarboxylase</fullName>
    </recommendedName>
</protein>
<organism evidence="8 9">
    <name type="scientific">Aspergillus tanneri</name>
    <dbReference type="NCBI Taxonomy" id="1220188"/>
    <lineage>
        <taxon>Eukaryota</taxon>
        <taxon>Fungi</taxon>
        <taxon>Dikarya</taxon>
        <taxon>Ascomycota</taxon>
        <taxon>Pezizomycotina</taxon>
        <taxon>Eurotiomycetes</taxon>
        <taxon>Eurotiomycetidae</taxon>
        <taxon>Eurotiales</taxon>
        <taxon>Aspergillaceae</taxon>
        <taxon>Aspergillus</taxon>
        <taxon>Aspergillus subgen. Circumdati</taxon>
    </lineage>
</organism>
<evidence type="ECO:0000256" key="4">
    <source>
        <dbReference type="ARBA" id="ARBA00023239"/>
    </source>
</evidence>
<keyword evidence="4 6" id="KW-0456">Lyase</keyword>
<dbReference type="VEuPathDB" id="FungiDB:EYZ11_004546"/>
<keyword evidence="9" id="KW-1185">Reference proteome</keyword>
<proteinExistence type="inferred from homology"/>
<dbReference type="PANTHER" id="PTHR11999:SF165">
    <property type="entry name" value="DECARBOXYLASE, PUTATIVE (AFU_ORTHOLOGUE AFUA_2G04980)-RELATED"/>
    <property type="match status" value="1"/>
</dbReference>
<dbReference type="GO" id="GO:0019752">
    <property type="term" value="P:carboxylic acid metabolic process"/>
    <property type="evidence" value="ECO:0007669"/>
    <property type="project" value="InterPro"/>
</dbReference>
<name>A0A4S3JK86_9EURO</name>
<dbReference type="Proteomes" id="UP000324241">
    <property type="component" value="Unassembled WGS sequence"/>
</dbReference>
<dbReference type="GO" id="GO:0005737">
    <property type="term" value="C:cytoplasm"/>
    <property type="evidence" value="ECO:0007669"/>
    <property type="project" value="TreeGrafter"/>
</dbReference>
<dbReference type="InterPro" id="IPR010977">
    <property type="entry name" value="Aromatic_deC"/>
</dbReference>
<comment type="caution">
    <text evidence="8">The sequence shown here is derived from an EMBL/GenBank/DDBJ whole genome shotgun (WGS) entry which is preliminary data.</text>
</comment>
<dbReference type="Gene3D" id="3.40.640.10">
    <property type="entry name" value="Type I PLP-dependent aspartate aminotransferase-like (Major domain)"/>
    <property type="match status" value="1"/>
</dbReference>
<evidence type="ECO:0000313" key="8">
    <source>
        <dbReference type="EMBL" id="THC95999.1"/>
    </source>
</evidence>
<dbReference type="Gene3D" id="3.90.1150.10">
    <property type="entry name" value="Aspartate Aminotransferase, domain 1"/>
    <property type="match status" value="1"/>
</dbReference>
<evidence type="ECO:0000256" key="6">
    <source>
        <dbReference type="RuleBase" id="RU000382"/>
    </source>
</evidence>
<evidence type="ECO:0008006" key="11">
    <source>
        <dbReference type="Google" id="ProtNLM"/>
    </source>
</evidence>
<evidence type="ECO:0000313" key="10">
    <source>
        <dbReference type="Proteomes" id="UP000324241"/>
    </source>
</evidence>
<dbReference type="PANTHER" id="PTHR11999">
    <property type="entry name" value="GROUP II PYRIDOXAL-5-PHOSPHATE DECARBOXYLASE"/>
    <property type="match status" value="1"/>
</dbReference>
<dbReference type="STRING" id="1220188.A0A4S3JK86"/>
<dbReference type="OrthoDB" id="2161780at2759"/>
<dbReference type="GeneID" id="54331132"/>
<feature type="modified residue" description="N6-(pyridoxal phosphate)lysine" evidence="5">
    <location>
        <position position="328"/>
    </location>
</feature>
<dbReference type="EMBL" id="QUQM01000006">
    <property type="protein sequence ID" value="KAA8644231.1"/>
    <property type="molecule type" value="Genomic_DNA"/>
</dbReference>
<evidence type="ECO:0000256" key="5">
    <source>
        <dbReference type="PIRSR" id="PIRSR602129-50"/>
    </source>
</evidence>
<dbReference type="InterPro" id="IPR015424">
    <property type="entry name" value="PyrdxlP-dep_Trfase"/>
</dbReference>
<dbReference type="SUPFAM" id="SSF53383">
    <property type="entry name" value="PLP-dependent transferases"/>
    <property type="match status" value="1"/>
</dbReference>
<evidence type="ECO:0000256" key="1">
    <source>
        <dbReference type="ARBA" id="ARBA00001933"/>
    </source>
</evidence>
<keyword evidence="3 5" id="KW-0663">Pyridoxal phosphate</keyword>
<gene>
    <name evidence="7" type="ORF">ATNIH1004_008430</name>
    <name evidence="8" type="ORF">EYZ11_004546</name>
</gene>
<sequence length="510" mass="55394">MELGDCQKTAHEQGQLQRDLWEITQSPWKRGILPGADSLSQARESLPRSLPADGMGFESVQKHILEDIVPAFNASSISPNYYGFVTGGVTPAALFADNVVSAYDQNVQVHLADHSIATDVESNALGLLADLFHLDRREWHNGTFTTGATASNVLGIACGREFVVRAAASKKGVSNSSVGESGLFEVMHASGLSGLQILSTMPHSSVGKAAGILGFGRANVISVCLDDNNQNPLGIDFKKLERELARQDKASIVVVSCGEVNTGRFATTGIIEMQKLRNLCDKYGAWLHVDGAFGLFGRILVDSPEFASISKGCEGVELADSIAGDAHKLLNVPYDCGFFLTPHHQEAGNVFCNANAAYLTAGNAGLVSIPSPLNLGIENSRRFRALPAYASLLSYGRIGYQNMLEKQIRLARMITGWLFDHPEYNILPETGSKEDLLDQTFMIVLFSAKQDALNQKLAARINETSKMFVSGTSWQGRPACRIAISNWRVNPETDFTIITDVLDEVARREQ</sequence>
<reference evidence="8 9" key="1">
    <citation type="submission" date="2019-03" db="EMBL/GenBank/DDBJ databases">
        <title>The genome sequence of a newly discovered highly antifungal drug resistant Aspergillus species, Aspergillus tanneri NIH 1004.</title>
        <authorList>
            <person name="Mounaud S."/>
            <person name="Singh I."/>
            <person name="Joardar V."/>
            <person name="Pakala S."/>
            <person name="Pakala S."/>
            <person name="Venepally P."/>
            <person name="Hoover J."/>
            <person name="Nierman W."/>
            <person name="Chung J."/>
            <person name="Losada L."/>
        </authorList>
    </citation>
    <scope>NUCLEOTIDE SEQUENCE [LARGE SCALE GENOMIC DNA]</scope>
    <source>
        <strain evidence="8 9">NIH1004</strain>
    </source>
</reference>
<dbReference type="InterPro" id="IPR002129">
    <property type="entry name" value="PyrdxlP-dep_de-COase"/>
</dbReference>
<dbReference type="GO" id="GO:0016831">
    <property type="term" value="F:carboxy-lyase activity"/>
    <property type="evidence" value="ECO:0007669"/>
    <property type="project" value="TreeGrafter"/>
</dbReference>
<comment type="similarity">
    <text evidence="2 6">Belongs to the group II decarboxylase family.</text>
</comment>
<evidence type="ECO:0000313" key="7">
    <source>
        <dbReference type="EMBL" id="KAA8644231.1"/>
    </source>
</evidence>
<evidence type="ECO:0000313" key="9">
    <source>
        <dbReference type="Proteomes" id="UP000308092"/>
    </source>
</evidence>
<reference evidence="7 10" key="2">
    <citation type="submission" date="2019-08" db="EMBL/GenBank/DDBJ databases">
        <title>The genome sequence of a newly discovered highly antifungal drug resistant Aspergillus species, Aspergillus tanneri NIH 1004.</title>
        <authorList>
            <person name="Mounaud S."/>
            <person name="Singh I."/>
            <person name="Joardar V."/>
            <person name="Pakala S."/>
            <person name="Pakala S."/>
            <person name="Venepally P."/>
            <person name="Chung J.K."/>
            <person name="Losada L."/>
            <person name="Nierman W.C."/>
        </authorList>
    </citation>
    <scope>NUCLEOTIDE SEQUENCE [LARGE SCALE GENOMIC DNA]</scope>
    <source>
        <strain evidence="7 10">NIH1004</strain>
    </source>
</reference>
<accession>A0A4S3JK86</accession>